<evidence type="ECO:0000259" key="14">
    <source>
        <dbReference type="PROSITE" id="PS50885"/>
    </source>
</evidence>
<dbReference type="SMART" id="SM00304">
    <property type="entry name" value="HAMP"/>
    <property type="match status" value="1"/>
</dbReference>
<dbReference type="Proteomes" id="UP000517523">
    <property type="component" value="Unassembled WGS sequence"/>
</dbReference>
<protein>
    <recommendedName>
        <fullName evidence="3">histidine kinase</fullName>
        <ecNumber evidence="3">2.7.13.3</ecNumber>
    </recommendedName>
</protein>
<evidence type="ECO:0000256" key="1">
    <source>
        <dbReference type="ARBA" id="ARBA00000085"/>
    </source>
</evidence>
<evidence type="ECO:0000256" key="10">
    <source>
        <dbReference type="ARBA" id="ARBA00023012"/>
    </source>
</evidence>
<keyword evidence="5" id="KW-0597">Phosphoprotein</keyword>
<dbReference type="InterPro" id="IPR036890">
    <property type="entry name" value="HATPase_C_sf"/>
</dbReference>
<dbReference type="EC" id="2.7.13.3" evidence="3"/>
<keyword evidence="10" id="KW-0902">Two-component regulatory system</keyword>
<evidence type="ECO:0000259" key="13">
    <source>
        <dbReference type="PROSITE" id="PS50109"/>
    </source>
</evidence>
<evidence type="ECO:0000313" key="16">
    <source>
        <dbReference type="Proteomes" id="UP000517523"/>
    </source>
</evidence>
<dbReference type="GO" id="GO:0000155">
    <property type="term" value="F:phosphorelay sensor kinase activity"/>
    <property type="evidence" value="ECO:0007669"/>
    <property type="project" value="InterPro"/>
</dbReference>
<evidence type="ECO:0000256" key="6">
    <source>
        <dbReference type="ARBA" id="ARBA00022679"/>
    </source>
</evidence>
<keyword evidence="6" id="KW-0808">Transferase</keyword>
<proteinExistence type="predicted"/>
<comment type="subcellular location">
    <subcellularLocation>
        <location evidence="2">Cell membrane</location>
        <topology evidence="2">Multi-pass membrane protein</topology>
    </subcellularLocation>
</comment>
<keyword evidence="7" id="KW-0547">Nucleotide-binding</keyword>
<comment type="catalytic activity">
    <reaction evidence="1">
        <text>ATP + protein L-histidine = ADP + protein N-phospho-L-histidine.</text>
        <dbReference type="EC" id="2.7.13.3"/>
    </reaction>
</comment>
<reference evidence="15 16" key="1">
    <citation type="submission" date="2020-08" db="EMBL/GenBank/DDBJ databases">
        <title>Genomic Encyclopedia of Type Strains, Phase III (KMG-III): the genomes of soil and plant-associated and newly described type strains.</title>
        <authorList>
            <person name="Whitman W."/>
        </authorList>
    </citation>
    <scope>NUCLEOTIDE SEQUENCE [LARGE SCALE GENOMIC DNA]</scope>
    <source>
        <strain evidence="15 16">CECT 5831</strain>
    </source>
</reference>
<dbReference type="InterPro" id="IPR003594">
    <property type="entry name" value="HATPase_dom"/>
</dbReference>
<keyword evidence="12" id="KW-0812">Transmembrane</keyword>
<dbReference type="GO" id="GO:0005524">
    <property type="term" value="F:ATP binding"/>
    <property type="evidence" value="ECO:0007669"/>
    <property type="project" value="UniProtKB-KW"/>
</dbReference>
<feature type="transmembrane region" description="Helical" evidence="12">
    <location>
        <begin position="21"/>
        <end position="41"/>
    </location>
</feature>
<dbReference type="PANTHER" id="PTHR34220">
    <property type="entry name" value="SENSOR HISTIDINE KINASE YPDA"/>
    <property type="match status" value="1"/>
</dbReference>
<organism evidence="15 16">
    <name type="scientific">Paenibacillus rhizosphaerae</name>
    <dbReference type="NCBI Taxonomy" id="297318"/>
    <lineage>
        <taxon>Bacteria</taxon>
        <taxon>Bacillati</taxon>
        <taxon>Bacillota</taxon>
        <taxon>Bacilli</taxon>
        <taxon>Bacillales</taxon>
        <taxon>Paenibacillaceae</taxon>
        <taxon>Paenibacillus</taxon>
    </lineage>
</organism>
<evidence type="ECO:0000313" key="15">
    <source>
        <dbReference type="EMBL" id="MBB3128837.1"/>
    </source>
</evidence>
<name>A0A839TVX4_9BACL</name>
<evidence type="ECO:0000256" key="8">
    <source>
        <dbReference type="ARBA" id="ARBA00022777"/>
    </source>
</evidence>
<dbReference type="InterPro" id="IPR050640">
    <property type="entry name" value="Bact_2-comp_sensor_kinase"/>
</dbReference>
<dbReference type="InterPro" id="IPR010559">
    <property type="entry name" value="Sig_transdc_His_kin_internal"/>
</dbReference>
<dbReference type="CDD" id="cd06225">
    <property type="entry name" value="HAMP"/>
    <property type="match status" value="1"/>
</dbReference>
<evidence type="ECO:0000256" key="12">
    <source>
        <dbReference type="SAM" id="Phobius"/>
    </source>
</evidence>
<feature type="domain" description="Histidine kinase" evidence="13">
    <location>
        <begin position="484"/>
        <end position="586"/>
    </location>
</feature>
<dbReference type="RefSeq" id="WP_183583112.1">
    <property type="nucleotide sequence ID" value="NZ_JACHXJ010000003.1"/>
</dbReference>
<dbReference type="SUPFAM" id="SSF158472">
    <property type="entry name" value="HAMP domain-like"/>
    <property type="match status" value="1"/>
</dbReference>
<dbReference type="Pfam" id="PF02518">
    <property type="entry name" value="HATPase_c"/>
    <property type="match status" value="1"/>
</dbReference>
<dbReference type="SMART" id="SM00387">
    <property type="entry name" value="HATPase_c"/>
    <property type="match status" value="1"/>
</dbReference>
<evidence type="ECO:0000256" key="9">
    <source>
        <dbReference type="ARBA" id="ARBA00022840"/>
    </source>
</evidence>
<dbReference type="InterPro" id="IPR003660">
    <property type="entry name" value="HAMP_dom"/>
</dbReference>
<dbReference type="Gene3D" id="3.30.565.10">
    <property type="entry name" value="Histidine kinase-like ATPase, C-terminal domain"/>
    <property type="match status" value="1"/>
</dbReference>
<feature type="transmembrane region" description="Helical" evidence="12">
    <location>
        <begin position="304"/>
        <end position="323"/>
    </location>
</feature>
<keyword evidence="11 12" id="KW-0472">Membrane</keyword>
<dbReference type="PROSITE" id="PS50109">
    <property type="entry name" value="HIS_KIN"/>
    <property type="match status" value="1"/>
</dbReference>
<keyword evidence="9" id="KW-0067">ATP-binding</keyword>
<comment type="caution">
    <text evidence="15">The sequence shown here is derived from an EMBL/GenBank/DDBJ whole genome shotgun (WGS) entry which is preliminary data.</text>
</comment>
<keyword evidence="4" id="KW-1003">Cell membrane</keyword>
<dbReference type="GO" id="GO:0005886">
    <property type="term" value="C:plasma membrane"/>
    <property type="evidence" value="ECO:0007669"/>
    <property type="project" value="UniProtKB-SubCell"/>
</dbReference>
<gene>
    <name evidence="15" type="ORF">FHS19_003512</name>
</gene>
<dbReference type="EMBL" id="JACHXJ010000003">
    <property type="protein sequence ID" value="MBB3128837.1"/>
    <property type="molecule type" value="Genomic_DNA"/>
</dbReference>
<dbReference type="PANTHER" id="PTHR34220:SF7">
    <property type="entry name" value="SENSOR HISTIDINE KINASE YPDA"/>
    <property type="match status" value="1"/>
</dbReference>
<dbReference type="InterPro" id="IPR005467">
    <property type="entry name" value="His_kinase_dom"/>
</dbReference>
<dbReference type="Pfam" id="PF06580">
    <property type="entry name" value="His_kinase"/>
    <property type="match status" value="1"/>
</dbReference>
<dbReference type="Pfam" id="PF00672">
    <property type="entry name" value="HAMP"/>
    <property type="match status" value="1"/>
</dbReference>
<accession>A0A839TVX4</accession>
<dbReference type="SUPFAM" id="SSF55874">
    <property type="entry name" value="ATPase domain of HSP90 chaperone/DNA topoisomerase II/histidine kinase"/>
    <property type="match status" value="1"/>
</dbReference>
<dbReference type="PROSITE" id="PS50885">
    <property type="entry name" value="HAMP"/>
    <property type="match status" value="1"/>
</dbReference>
<dbReference type="Gene3D" id="6.10.340.10">
    <property type="match status" value="1"/>
</dbReference>
<evidence type="ECO:0000256" key="3">
    <source>
        <dbReference type="ARBA" id="ARBA00012438"/>
    </source>
</evidence>
<keyword evidence="12" id="KW-1133">Transmembrane helix</keyword>
<feature type="domain" description="HAMP" evidence="14">
    <location>
        <begin position="325"/>
        <end position="377"/>
    </location>
</feature>
<sequence>MIGKALGIVQKSGFISFGFKLMISYLVLVLTPVSLVGFIAYHSSLKSIQTQAESNLTAALVQMKENVQYKTSGIQRISDQIFYDLNIQKLLRTSQAGWTSYEKLQNYALPMLQNIMLQTSAKMQMRIYFVETGIPEIYGESSSDLDPLSDTNRFDLLHYDRIGSENWLRSLPWSLDSPIPVGVYKGQEVLWRQVDNDKKFGNISMIRRLVDFDDRKTIGLIRIIVKEKEIFESVSDKDLSEGSIVFVKDGSGAVIYPQLPQDSSTNGEKDMLRISQNAEVTGWQLNALIPKKVLEKDAIRVRNITLLVCVASTVLLLLIGALLSRYFSERVRRILLSFDAFRAGEFDNRMDFSGKDEFAQIARAFNKMGREINELIQENYVVNYQKKEAELETLQAQINPHFLYNTLSSISRLAKMGELDKLQSMVAGLARFYRLTLNEGKTHIPVEKELEQAKTYMEIQQIKHRDRIQVWYDIHPEVYGYETIKLILQPFLENALQHAFYADTMTIKLTARREKDRLIFCIIDDGIGMSREQLHRIRNTEAVRVGYGIRNVDERIKLQYGQQFGVVFGSALGMGTSVRIEIPAVLGNIPKEIAFRTKQANRTSESG</sequence>
<evidence type="ECO:0000256" key="4">
    <source>
        <dbReference type="ARBA" id="ARBA00022475"/>
    </source>
</evidence>
<dbReference type="AlphaFoldDB" id="A0A839TVX4"/>
<evidence type="ECO:0000256" key="7">
    <source>
        <dbReference type="ARBA" id="ARBA00022741"/>
    </source>
</evidence>
<evidence type="ECO:0000256" key="2">
    <source>
        <dbReference type="ARBA" id="ARBA00004651"/>
    </source>
</evidence>
<evidence type="ECO:0000256" key="11">
    <source>
        <dbReference type="ARBA" id="ARBA00023136"/>
    </source>
</evidence>
<evidence type="ECO:0000256" key="5">
    <source>
        <dbReference type="ARBA" id="ARBA00022553"/>
    </source>
</evidence>
<keyword evidence="8 15" id="KW-0418">Kinase</keyword>